<reference evidence="2 3" key="1">
    <citation type="submission" date="2019-02" db="EMBL/GenBank/DDBJ databases">
        <title>Deep-cultivation of Planctomycetes and their phenomic and genomic characterization uncovers novel biology.</title>
        <authorList>
            <person name="Wiegand S."/>
            <person name="Jogler M."/>
            <person name="Boedeker C."/>
            <person name="Pinto D."/>
            <person name="Vollmers J."/>
            <person name="Rivas-Marin E."/>
            <person name="Kohn T."/>
            <person name="Peeters S.H."/>
            <person name="Heuer A."/>
            <person name="Rast P."/>
            <person name="Oberbeckmann S."/>
            <person name="Bunk B."/>
            <person name="Jeske O."/>
            <person name="Meyerdierks A."/>
            <person name="Storesund J.E."/>
            <person name="Kallscheuer N."/>
            <person name="Luecker S."/>
            <person name="Lage O.M."/>
            <person name="Pohl T."/>
            <person name="Merkel B.J."/>
            <person name="Hornburger P."/>
            <person name="Mueller R.-W."/>
            <person name="Bruemmer F."/>
            <person name="Labrenz M."/>
            <person name="Spormann A.M."/>
            <person name="Op den Camp H."/>
            <person name="Overmann J."/>
            <person name="Amann R."/>
            <person name="Jetten M.S.M."/>
            <person name="Mascher T."/>
            <person name="Medema M.H."/>
            <person name="Devos D.P."/>
            <person name="Kaster A.-K."/>
            <person name="Ovreas L."/>
            <person name="Rohde M."/>
            <person name="Galperin M.Y."/>
            <person name="Jogler C."/>
        </authorList>
    </citation>
    <scope>NUCLEOTIDE SEQUENCE [LARGE SCALE GENOMIC DNA]</scope>
    <source>
        <strain evidence="2 3">Poly30</strain>
    </source>
</reference>
<keyword evidence="1" id="KW-0732">Signal</keyword>
<sequence precursor="true">MSPYAVILCSTIALAAGAAPVHGQVSARPIDPELWDPAGQWHRVGPPLETAGRTMTPKIEIFGTTPFLTFQDAGLECRGSAAVLAPSGLEWVYLGGPGQCSDHQDWWAHLAVGPNQTLYRASYEYGLNPIDGGNGLNLRQFLPGANLWTRLGTLPLSPGQSHIPDVEVDSHGHVLISYQDGPDGGTPVPGDVTVQCVDAITGEPRYLGPAGFSRDLVPENGLRAWTTSLEISSTDEVWAAWEQILEVDDKEVSRAAVARFDATSETWALVDSVGLGVEVWGAGMNLRLDRADRPYLATFSYAQDSRGIGTMGVHVFRLDDSGQRFEQVGPPCGVEDHVMVSDEAGYREICAFELDENDTPYVAYRAGAHGKKACVRRYDADLNDWVPVGVLGFSPGEGVQAEDDYISLAISGGVPFVAFRHGCSSADACDPPVSSLEVWAFF</sequence>
<keyword evidence="3" id="KW-1185">Reference proteome</keyword>
<feature type="chain" id="PRO_5021830633" evidence="1">
    <location>
        <begin position="16"/>
        <end position="442"/>
    </location>
</feature>
<dbReference type="Proteomes" id="UP000320390">
    <property type="component" value="Chromosome"/>
</dbReference>
<evidence type="ECO:0000313" key="2">
    <source>
        <dbReference type="EMBL" id="QDV04757.1"/>
    </source>
</evidence>
<gene>
    <name evidence="2" type="ORF">Poly30_02500</name>
</gene>
<dbReference type="OrthoDB" id="789014at2"/>
<dbReference type="RefSeq" id="WP_145194204.1">
    <property type="nucleotide sequence ID" value="NZ_CP036434.1"/>
</dbReference>
<proteinExistence type="predicted"/>
<evidence type="ECO:0000256" key="1">
    <source>
        <dbReference type="SAM" id="SignalP"/>
    </source>
</evidence>
<feature type="signal peptide" evidence="1">
    <location>
        <begin position="1"/>
        <end position="15"/>
    </location>
</feature>
<protein>
    <submittedName>
        <fullName evidence="2">Uncharacterized protein</fullName>
    </submittedName>
</protein>
<evidence type="ECO:0000313" key="3">
    <source>
        <dbReference type="Proteomes" id="UP000320390"/>
    </source>
</evidence>
<organism evidence="2 3">
    <name type="scientific">Saltatorellus ferox</name>
    <dbReference type="NCBI Taxonomy" id="2528018"/>
    <lineage>
        <taxon>Bacteria</taxon>
        <taxon>Pseudomonadati</taxon>
        <taxon>Planctomycetota</taxon>
        <taxon>Planctomycetia</taxon>
        <taxon>Planctomycetia incertae sedis</taxon>
        <taxon>Saltatorellus</taxon>
    </lineage>
</organism>
<dbReference type="EMBL" id="CP036434">
    <property type="protein sequence ID" value="QDV04757.1"/>
    <property type="molecule type" value="Genomic_DNA"/>
</dbReference>
<accession>A0A518EKY6</accession>
<name>A0A518EKY6_9BACT</name>
<dbReference type="AlphaFoldDB" id="A0A518EKY6"/>